<dbReference type="AlphaFoldDB" id="A0A5V1IQP1"/>
<reference evidence="2" key="1">
    <citation type="submission" date="2018-07" db="EMBL/GenBank/DDBJ databases">
        <authorList>
            <consortium name="GenomeTrakr network: Whole genome sequencing for foodborne pathogen traceback"/>
        </authorList>
    </citation>
    <scope>NUCLEOTIDE SEQUENCE</scope>
    <source>
        <strain evidence="2">CFSAN057187</strain>
    </source>
</reference>
<evidence type="ECO:0000313" key="2">
    <source>
        <dbReference type="EMBL" id="EBT1260803.1"/>
    </source>
</evidence>
<evidence type="ECO:0000259" key="1">
    <source>
        <dbReference type="Pfam" id="PF00899"/>
    </source>
</evidence>
<dbReference type="Pfam" id="PF00899">
    <property type="entry name" value="ThiF"/>
    <property type="match status" value="1"/>
</dbReference>
<keyword evidence="2" id="KW-0548">Nucleotidyltransferase</keyword>
<dbReference type="PANTHER" id="PTHR10953:SF102">
    <property type="entry name" value="ADENYLYLTRANSFERASE AND SULFURTRANSFERASE MOCS3"/>
    <property type="match status" value="1"/>
</dbReference>
<dbReference type="EMBL" id="AAGXST010000023">
    <property type="protein sequence ID" value="EBT1260803.1"/>
    <property type="molecule type" value="Genomic_DNA"/>
</dbReference>
<dbReference type="SUPFAM" id="SSF69572">
    <property type="entry name" value="Activating enzymes of the ubiquitin-like proteins"/>
    <property type="match status" value="1"/>
</dbReference>
<name>A0A5V1IQP1_SALER</name>
<sequence length="375" mass="42067">MEKYKCPLNATLYRVAYKSYLRGLFMDYILGRYVKIARYGSGGLVGGGGKEQYVENLALWENIIKTAYCFITPSSYTAALETANIPEKDFSNCFRFLKENFFIIPGEYNNSTENNRYSRNFLHYQSYGANPVLVQDKLKNAKVVILGCGGIGNHVSVILATSGIGEIILIDNDQIENTNLTRQVLFSEDDVGKNKTEVIKRELLKRNSEISVSEIALNINDYTDLHKVPEADIWVVSADHPFNLINWVNKYCVRANQPYINAGYVNDIAVFGPLYVPGKTGCYECQKVVADLYGSEKENIDHKIKLINSRFKPATFAPVNNVAAALCAADVIKFIGKYSEPLSLNKRIGIWSDEIKIHSQNMGRSPVCSVCGNRM</sequence>
<gene>
    <name evidence="2" type="ORF">CIT90_21755</name>
</gene>
<dbReference type="InterPro" id="IPR000594">
    <property type="entry name" value="ThiF_NAD_FAD-bd"/>
</dbReference>
<dbReference type="InterPro" id="IPR035985">
    <property type="entry name" value="Ubiquitin-activating_enz"/>
</dbReference>
<dbReference type="GO" id="GO:0008641">
    <property type="term" value="F:ubiquitin-like modifier activating enzyme activity"/>
    <property type="evidence" value="ECO:0007669"/>
    <property type="project" value="InterPro"/>
</dbReference>
<dbReference type="Gene3D" id="3.40.50.720">
    <property type="entry name" value="NAD(P)-binding Rossmann-like Domain"/>
    <property type="match status" value="1"/>
</dbReference>
<comment type="caution">
    <text evidence="2">The sequence shown here is derived from an EMBL/GenBank/DDBJ whole genome shotgun (WGS) entry which is preliminary data.</text>
</comment>
<dbReference type="CDD" id="cd01483">
    <property type="entry name" value="E1_enzyme_family"/>
    <property type="match status" value="1"/>
</dbReference>
<dbReference type="InterPro" id="IPR045886">
    <property type="entry name" value="ThiF/MoeB/HesA"/>
</dbReference>
<protein>
    <submittedName>
        <fullName evidence="2">ThiF family adenylyltransferase</fullName>
    </submittedName>
</protein>
<dbReference type="GO" id="GO:0016779">
    <property type="term" value="F:nucleotidyltransferase activity"/>
    <property type="evidence" value="ECO:0007669"/>
    <property type="project" value="UniProtKB-KW"/>
</dbReference>
<dbReference type="Gene3D" id="3.90.930.70">
    <property type="match status" value="1"/>
</dbReference>
<proteinExistence type="predicted"/>
<feature type="domain" description="THIF-type NAD/FAD binding fold" evidence="1">
    <location>
        <begin position="134"/>
        <end position="349"/>
    </location>
</feature>
<dbReference type="PANTHER" id="PTHR10953">
    <property type="entry name" value="UBIQUITIN-ACTIVATING ENZYME E1"/>
    <property type="match status" value="1"/>
</dbReference>
<organism evidence="2">
    <name type="scientific">Salmonella enterica</name>
    <name type="common">Salmonella choleraesuis</name>
    <dbReference type="NCBI Taxonomy" id="28901"/>
    <lineage>
        <taxon>Bacteria</taxon>
        <taxon>Pseudomonadati</taxon>
        <taxon>Pseudomonadota</taxon>
        <taxon>Gammaproteobacteria</taxon>
        <taxon>Enterobacterales</taxon>
        <taxon>Enterobacteriaceae</taxon>
        <taxon>Salmonella</taxon>
    </lineage>
</organism>
<keyword evidence="2" id="KW-0808">Transferase</keyword>
<dbReference type="GO" id="GO:0004792">
    <property type="term" value="F:thiosulfate-cyanide sulfurtransferase activity"/>
    <property type="evidence" value="ECO:0007669"/>
    <property type="project" value="TreeGrafter"/>
</dbReference>
<accession>A0A5V1IQP1</accession>
<dbReference type="GO" id="GO:0005737">
    <property type="term" value="C:cytoplasm"/>
    <property type="evidence" value="ECO:0007669"/>
    <property type="project" value="TreeGrafter"/>
</dbReference>